<feature type="binding site" evidence="18">
    <location>
        <position position="333"/>
    </location>
    <ligand>
        <name>UDP-N-acetyl-alpha-D-glucosamine</name>
        <dbReference type="ChEBI" id="CHEBI:57705"/>
    </ligand>
</feature>
<evidence type="ECO:0000256" key="14">
    <source>
        <dbReference type="ARBA" id="ARBA00023316"/>
    </source>
</evidence>
<dbReference type="InterPro" id="IPR001451">
    <property type="entry name" value="Hexapep"/>
</dbReference>
<feature type="domain" description="MobA-like NTP transferase" evidence="19">
    <location>
        <begin position="5"/>
        <end position="132"/>
    </location>
</feature>
<evidence type="ECO:0000256" key="10">
    <source>
        <dbReference type="ARBA" id="ARBA00022960"/>
    </source>
</evidence>
<comment type="pathway">
    <text evidence="18">Nucleotide-sugar biosynthesis; UDP-N-acetyl-alpha-D-glucosamine biosynthesis; UDP-N-acetyl-alpha-D-glucosamine from N-acetyl-alpha-D-glucosamine 1-phosphate: step 1/1.</text>
</comment>
<dbReference type="HAMAP" id="MF_01631">
    <property type="entry name" value="GlmU"/>
    <property type="match status" value="1"/>
</dbReference>
<comment type="catalytic activity">
    <reaction evidence="16 18">
        <text>N-acetyl-alpha-D-glucosamine 1-phosphate + UTP + H(+) = UDP-N-acetyl-alpha-D-glucosamine + diphosphate</text>
        <dbReference type="Rhea" id="RHEA:13509"/>
        <dbReference type="ChEBI" id="CHEBI:15378"/>
        <dbReference type="ChEBI" id="CHEBI:33019"/>
        <dbReference type="ChEBI" id="CHEBI:46398"/>
        <dbReference type="ChEBI" id="CHEBI:57705"/>
        <dbReference type="ChEBI" id="CHEBI:57776"/>
        <dbReference type="EC" id="2.7.7.23"/>
    </reaction>
</comment>
<keyword evidence="5 18" id="KW-0808">Transferase</keyword>
<evidence type="ECO:0000256" key="13">
    <source>
        <dbReference type="ARBA" id="ARBA00023315"/>
    </source>
</evidence>
<keyword evidence="9 18" id="KW-0460">Magnesium</keyword>
<feature type="binding site" evidence="18">
    <location>
        <position position="154"/>
    </location>
    <ligand>
        <name>UDP-N-acetyl-alpha-D-glucosamine</name>
        <dbReference type="ChEBI" id="CHEBI:57705"/>
    </ligand>
</feature>
<keyword evidence="6 18" id="KW-0548">Nucleotidyltransferase</keyword>
<feature type="binding site" evidence="18">
    <location>
        <position position="348"/>
    </location>
    <ligand>
        <name>UDP-N-acetyl-alpha-D-glucosamine</name>
        <dbReference type="ChEBI" id="CHEBI:57705"/>
    </ligand>
</feature>
<evidence type="ECO:0000256" key="1">
    <source>
        <dbReference type="ARBA" id="ARBA00004496"/>
    </source>
</evidence>
<dbReference type="AlphaFoldDB" id="A0A6B0Y5X2"/>
<evidence type="ECO:0000256" key="4">
    <source>
        <dbReference type="ARBA" id="ARBA00022490"/>
    </source>
</evidence>
<dbReference type="UniPathway" id="UPA00113">
    <property type="reaction ID" value="UER00532"/>
</dbReference>
<evidence type="ECO:0000256" key="11">
    <source>
        <dbReference type="ARBA" id="ARBA00022984"/>
    </source>
</evidence>
<dbReference type="NCBIfam" id="NF010933">
    <property type="entry name" value="PRK14353.1"/>
    <property type="match status" value="1"/>
</dbReference>
<dbReference type="InterPro" id="IPR029044">
    <property type="entry name" value="Nucleotide-diphossugar_trans"/>
</dbReference>
<evidence type="ECO:0000256" key="12">
    <source>
        <dbReference type="ARBA" id="ARBA00023268"/>
    </source>
</evidence>
<evidence type="ECO:0000313" key="20">
    <source>
        <dbReference type="EMBL" id="MXY35069.1"/>
    </source>
</evidence>
<feature type="active site" description="Proton acceptor" evidence="18">
    <location>
        <position position="345"/>
    </location>
</feature>
<dbReference type="Gene3D" id="3.90.550.10">
    <property type="entry name" value="Spore Coat Polysaccharide Biosynthesis Protein SpsA, Chain A"/>
    <property type="match status" value="1"/>
</dbReference>
<dbReference type="GO" id="GO:0006048">
    <property type="term" value="P:UDP-N-acetylglucosamine biosynthetic process"/>
    <property type="evidence" value="ECO:0007669"/>
    <property type="project" value="UniProtKB-UniPathway"/>
</dbReference>
<evidence type="ECO:0000256" key="5">
    <source>
        <dbReference type="ARBA" id="ARBA00022679"/>
    </source>
</evidence>
<keyword evidence="13 18" id="KW-0012">Acyltransferase</keyword>
<feature type="binding site" evidence="18">
    <location>
        <begin position="368"/>
        <end position="369"/>
    </location>
    <ligand>
        <name>acetyl-CoA</name>
        <dbReference type="ChEBI" id="CHEBI:57288"/>
    </ligand>
</feature>
<dbReference type="GO" id="GO:0000902">
    <property type="term" value="P:cell morphogenesis"/>
    <property type="evidence" value="ECO:0007669"/>
    <property type="project" value="UniProtKB-UniRule"/>
</dbReference>
<feature type="binding site" evidence="18">
    <location>
        <position position="422"/>
    </location>
    <ligand>
        <name>acetyl-CoA</name>
        <dbReference type="ChEBI" id="CHEBI:57288"/>
    </ligand>
</feature>
<gene>
    <name evidence="18 20" type="primary">glmU</name>
    <name evidence="20" type="ORF">F4Y60_13495</name>
</gene>
<evidence type="ECO:0000256" key="8">
    <source>
        <dbReference type="ARBA" id="ARBA00022737"/>
    </source>
</evidence>
<dbReference type="CDD" id="cd02540">
    <property type="entry name" value="GT2_GlmU_N_bac"/>
    <property type="match status" value="1"/>
</dbReference>
<feature type="binding site" evidence="18">
    <location>
        <position position="226"/>
    </location>
    <ligand>
        <name>Mg(2+)</name>
        <dbReference type="ChEBI" id="CHEBI:18420"/>
    </ligand>
</feature>
<evidence type="ECO:0000256" key="6">
    <source>
        <dbReference type="ARBA" id="ARBA00022695"/>
    </source>
</evidence>
<keyword evidence="14 18" id="KW-0961">Cell wall biogenesis/degradation</keyword>
<dbReference type="InterPro" id="IPR050065">
    <property type="entry name" value="GlmU-like"/>
</dbReference>
<feature type="binding site" evidence="18">
    <location>
        <position position="169"/>
    </location>
    <ligand>
        <name>UDP-N-acetyl-alpha-D-glucosamine</name>
        <dbReference type="ChEBI" id="CHEBI:57705"/>
    </ligand>
</feature>
<feature type="binding site" evidence="18">
    <location>
        <position position="359"/>
    </location>
    <ligand>
        <name>UDP-N-acetyl-alpha-D-glucosamine</name>
        <dbReference type="ChEBI" id="CHEBI:57705"/>
    </ligand>
</feature>
<dbReference type="InterPro" id="IPR025877">
    <property type="entry name" value="MobA-like_NTP_Trfase"/>
</dbReference>
<feature type="binding site" evidence="18">
    <location>
        <begin position="79"/>
        <end position="80"/>
    </location>
    <ligand>
        <name>UDP-N-acetyl-alpha-D-glucosamine</name>
        <dbReference type="ChEBI" id="CHEBI:57705"/>
    </ligand>
</feature>
<comment type="function">
    <text evidence="17 18">Catalyzes the last two sequential reactions in the de novo biosynthetic pathway for UDP-N-acetylglucosamine (UDP-GlcNAc). The C-terminal domain catalyzes the transfer of acetyl group from acetyl coenzyme A to glucosamine-1-phosphate (GlcN-1-P) to produce N-acetylglucosamine-1-phosphate (GlcNAc-1-P), which is converted into UDP-GlcNAc by the transfer of uridine 5-monophosphate (from uridine 5-triphosphate), a reaction catalyzed by the N-terminal domain.</text>
</comment>
<keyword evidence="11 18" id="KW-0573">Peptidoglycan synthesis</keyword>
<feature type="region of interest" description="N-acetyltransferase" evidence="18">
    <location>
        <begin position="250"/>
        <end position="449"/>
    </location>
</feature>
<feature type="binding site" evidence="18">
    <location>
        <position position="226"/>
    </location>
    <ligand>
        <name>UDP-N-acetyl-alpha-D-glucosamine</name>
        <dbReference type="ChEBI" id="CHEBI:57705"/>
    </ligand>
</feature>
<protein>
    <recommendedName>
        <fullName evidence="18">Bifunctional protein GlmU</fullName>
    </recommendedName>
    <domain>
        <recommendedName>
            <fullName evidence="18">UDP-N-acetylglucosamine pyrophosphorylase</fullName>
            <ecNumber evidence="18">2.7.7.23</ecNumber>
        </recommendedName>
        <alternativeName>
            <fullName evidence="18">N-acetylglucosamine-1-phosphate uridyltransferase</fullName>
        </alternativeName>
    </domain>
    <domain>
        <recommendedName>
            <fullName evidence="18">Glucosamine-1-phosphate N-acetyltransferase</fullName>
            <ecNumber evidence="18">2.3.1.157</ecNumber>
        </recommendedName>
    </domain>
</protein>
<comment type="caution">
    <text evidence="18">Lacks conserved residue(s) required for the propagation of feature annotation.</text>
</comment>
<keyword evidence="10 18" id="KW-0133">Cell shape</keyword>
<dbReference type="GO" id="GO:0009252">
    <property type="term" value="P:peptidoglycan biosynthetic process"/>
    <property type="evidence" value="ECO:0007669"/>
    <property type="project" value="UniProtKB-UniRule"/>
</dbReference>
<dbReference type="EC" id="2.7.7.23" evidence="18"/>
<dbReference type="GO" id="GO:0009245">
    <property type="term" value="P:lipid A biosynthetic process"/>
    <property type="evidence" value="ECO:0007669"/>
    <property type="project" value="UniProtKB-UniRule"/>
</dbReference>
<proteinExistence type="inferred from homology"/>
<comment type="caution">
    <text evidence="20">The sequence shown here is derived from an EMBL/GenBank/DDBJ whole genome shotgun (WGS) entry which is preliminary data.</text>
</comment>
<dbReference type="Pfam" id="PF00132">
    <property type="entry name" value="Hexapep"/>
    <property type="match status" value="1"/>
</dbReference>
<dbReference type="GO" id="GO:0016020">
    <property type="term" value="C:membrane"/>
    <property type="evidence" value="ECO:0007669"/>
    <property type="project" value="GOC"/>
</dbReference>
<evidence type="ECO:0000259" key="19">
    <source>
        <dbReference type="Pfam" id="PF12804"/>
    </source>
</evidence>
<sequence>MPTHVIVLAAGAGTRMLSDRPKVLHEIGGTSILAHVLSSAEALDGERVLVVGRDGEAVRKESLKADGKIRIAEQSEQRGTAHAVTVAAPELDGKGGDTLVLLGDTPFIRPETISDMSEARADGADIVFLGFETSDPGRYGRIVTDGETLQKVVEWRDADAATRALTLCNAGLVLAETGTLLRLAAAAGRDNAAGEHYLTDIAALGRADGLDVRVVTCAEEEALGINTCADLARAESVFQARARNAAIERGVTLHSPDTVHFAFDTRIDGNVVVEPSVVFGPGVVIESGARIRAFSHLEGCHVGRDAVVGPHARLRPGTELGTGAHIGNFVEAKNAEIREGAQVKHLSYIGDASIGRASNVGAGTITCNYDGVSKHRTEIGENAFIGSSTMLVAPVTVGNEAMTASGSVITRNVPDGDLAIARGRQKNRPGFARKLMARLRASKGAGKAK</sequence>
<dbReference type="CDD" id="cd03353">
    <property type="entry name" value="LbH_GlmU_C"/>
    <property type="match status" value="1"/>
</dbReference>
<feature type="binding site" evidence="18">
    <location>
        <position position="104"/>
    </location>
    <ligand>
        <name>Mg(2+)</name>
        <dbReference type="ChEBI" id="CHEBI:18420"/>
    </ligand>
</feature>
<evidence type="ECO:0000256" key="15">
    <source>
        <dbReference type="ARBA" id="ARBA00048247"/>
    </source>
</evidence>
<comment type="pathway">
    <text evidence="18">Nucleotide-sugar biosynthesis; UDP-N-acetyl-alpha-D-glucosamine biosynthesis; N-acetyl-alpha-D-glucosamine 1-phosphate from alpha-D-glucosamine 6-phosphate (route II): step 2/2.</text>
</comment>
<evidence type="ECO:0000256" key="16">
    <source>
        <dbReference type="ARBA" id="ARBA00048493"/>
    </source>
</evidence>
<feature type="region of interest" description="Pyrophosphorylase" evidence="18">
    <location>
        <begin position="1"/>
        <end position="228"/>
    </location>
</feature>
<evidence type="ECO:0000256" key="18">
    <source>
        <dbReference type="HAMAP-Rule" id="MF_01631"/>
    </source>
</evidence>
<organism evidence="20">
    <name type="scientific">Boseongicola sp. SB0664_bin_43</name>
    <dbReference type="NCBI Taxonomy" id="2604844"/>
    <lineage>
        <taxon>Bacteria</taxon>
        <taxon>Pseudomonadati</taxon>
        <taxon>Pseudomonadota</taxon>
        <taxon>Alphaproteobacteria</taxon>
        <taxon>Rhodobacterales</taxon>
        <taxon>Paracoccaceae</taxon>
        <taxon>Boseongicola</taxon>
    </lineage>
</organism>
<comment type="similarity">
    <text evidence="2 18">In the C-terminal section; belongs to the transferase hexapeptide repeat family.</text>
</comment>
<keyword evidence="4 18" id="KW-0963">Cytoplasm</keyword>
<dbReference type="PANTHER" id="PTHR43584:SF3">
    <property type="entry name" value="BIFUNCTIONAL PROTEIN GLMU"/>
    <property type="match status" value="1"/>
</dbReference>
<dbReference type="InterPro" id="IPR011004">
    <property type="entry name" value="Trimer_LpxA-like_sf"/>
</dbReference>
<feature type="binding site" evidence="18">
    <location>
        <begin position="8"/>
        <end position="11"/>
    </location>
    <ligand>
        <name>UDP-N-acetyl-alpha-D-glucosamine</name>
        <dbReference type="ChEBI" id="CHEBI:57705"/>
    </ligand>
</feature>
<evidence type="ECO:0000256" key="2">
    <source>
        <dbReference type="ARBA" id="ARBA00007707"/>
    </source>
</evidence>
<feature type="binding site" evidence="18">
    <location>
        <position position="315"/>
    </location>
    <ligand>
        <name>UDP-N-acetyl-alpha-D-glucosamine</name>
        <dbReference type="ChEBI" id="CHEBI:57705"/>
    </ligand>
</feature>
<dbReference type="InterPro" id="IPR005882">
    <property type="entry name" value="Bifunctional_GlmU"/>
</dbReference>
<comment type="similarity">
    <text evidence="3 18">In the N-terminal section; belongs to the N-acetylglucosamine-1-phosphate uridyltransferase family.</text>
</comment>
<feature type="binding site" evidence="18">
    <location>
        <position position="405"/>
    </location>
    <ligand>
        <name>acetyl-CoA</name>
        <dbReference type="ChEBI" id="CHEBI:57288"/>
    </ligand>
</feature>
<dbReference type="InterPro" id="IPR038009">
    <property type="entry name" value="GlmU_C_LbH"/>
</dbReference>
<accession>A0A6B0Y5X2</accession>
<dbReference type="GO" id="GO:0071555">
    <property type="term" value="P:cell wall organization"/>
    <property type="evidence" value="ECO:0007669"/>
    <property type="project" value="UniProtKB-KW"/>
</dbReference>
<comment type="catalytic activity">
    <reaction evidence="15 18">
        <text>alpha-D-glucosamine 1-phosphate + acetyl-CoA = N-acetyl-alpha-D-glucosamine 1-phosphate + CoA + H(+)</text>
        <dbReference type="Rhea" id="RHEA:13725"/>
        <dbReference type="ChEBI" id="CHEBI:15378"/>
        <dbReference type="ChEBI" id="CHEBI:57287"/>
        <dbReference type="ChEBI" id="CHEBI:57288"/>
        <dbReference type="ChEBI" id="CHEBI:57776"/>
        <dbReference type="ChEBI" id="CHEBI:58516"/>
        <dbReference type="EC" id="2.3.1.157"/>
    </reaction>
</comment>
<reference evidence="20" key="1">
    <citation type="submission" date="2019-09" db="EMBL/GenBank/DDBJ databases">
        <title>Characterisation of the sponge microbiome using genome-centric metagenomics.</title>
        <authorList>
            <person name="Engelberts J.P."/>
            <person name="Robbins S.J."/>
            <person name="De Goeij J.M."/>
            <person name="Aranda M."/>
            <person name="Bell S.C."/>
            <person name="Webster N.S."/>
        </authorList>
    </citation>
    <scope>NUCLEOTIDE SEQUENCE</scope>
    <source>
        <strain evidence="20">SB0664_bin_43</strain>
    </source>
</reference>
<keyword evidence="8 18" id="KW-0677">Repeat</keyword>
<dbReference type="EMBL" id="VXRY01000554">
    <property type="protein sequence ID" value="MXY35069.1"/>
    <property type="molecule type" value="Genomic_DNA"/>
</dbReference>
<evidence type="ECO:0000256" key="7">
    <source>
        <dbReference type="ARBA" id="ARBA00022723"/>
    </source>
</evidence>
<comment type="pathway">
    <text evidence="18">Bacterial outer membrane biogenesis; LPS lipid A biosynthesis.</text>
</comment>
<comment type="subunit">
    <text evidence="18">Homotrimer.</text>
</comment>
<dbReference type="GO" id="GO:0005737">
    <property type="term" value="C:cytoplasm"/>
    <property type="evidence" value="ECO:0007669"/>
    <property type="project" value="UniProtKB-SubCell"/>
</dbReference>
<evidence type="ECO:0000256" key="3">
    <source>
        <dbReference type="ARBA" id="ARBA00007947"/>
    </source>
</evidence>
<dbReference type="GO" id="GO:0019134">
    <property type="term" value="F:glucosamine-1-phosphate N-acetyltransferase activity"/>
    <property type="evidence" value="ECO:0007669"/>
    <property type="project" value="UniProtKB-UniRule"/>
</dbReference>
<dbReference type="GO" id="GO:0000287">
    <property type="term" value="F:magnesium ion binding"/>
    <property type="evidence" value="ECO:0007669"/>
    <property type="project" value="UniProtKB-UniRule"/>
</dbReference>
<feature type="binding site" evidence="18">
    <location>
        <position position="22"/>
    </location>
    <ligand>
        <name>UDP-N-acetyl-alpha-D-glucosamine</name>
        <dbReference type="ChEBI" id="CHEBI:57705"/>
    </ligand>
</feature>
<feature type="binding site" evidence="18">
    <location>
        <position position="74"/>
    </location>
    <ligand>
        <name>UDP-N-acetyl-alpha-D-glucosamine</name>
        <dbReference type="ChEBI" id="CHEBI:57705"/>
    </ligand>
</feature>
<dbReference type="UniPathway" id="UPA00973"/>
<name>A0A6B0Y5X2_9RHOB</name>
<dbReference type="Gene3D" id="2.160.10.10">
    <property type="entry name" value="Hexapeptide repeat proteins"/>
    <property type="match status" value="1"/>
</dbReference>
<dbReference type="SUPFAM" id="SSF53448">
    <property type="entry name" value="Nucleotide-diphospho-sugar transferases"/>
    <property type="match status" value="1"/>
</dbReference>
<feature type="binding site" evidence="18">
    <location>
        <position position="140"/>
    </location>
    <ligand>
        <name>UDP-N-acetyl-alpha-D-glucosamine</name>
        <dbReference type="ChEBI" id="CHEBI:57705"/>
    </ligand>
</feature>
<dbReference type="Pfam" id="PF12804">
    <property type="entry name" value="NTP_transf_3"/>
    <property type="match status" value="1"/>
</dbReference>
<keyword evidence="7 18" id="KW-0479">Metal-binding</keyword>
<dbReference type="NCBIfam" id="TIGR01173">
    <property type="entry name" value="glmU"/>
    <property type="match status" value="1"/>
</dbReference>
<feature type="binding site" evidence="18">
    <location>
        <position position="387"/>
    </location>
    <ligand>
        <name>acetyl-CoA</name>
        <dbReference type="ChEBI" id="CHEBI:57288"/>
    </ligand>
</feature>
<keyword evidence="12 18" id="KW-0511">Multifunctional enzyme</keyword>
<comment type="subcellular location">
    <subcellularLocation>
        <location evidence="1 18">Cytoplasm</location>
    </subcellularLocation>
</comment>
<dbReference type="PANTHER" id="PTHR43584">
    <property type="entry name" value="NUCLEOTIDYL TRANSFERASE"/>
    <property type="match status" value="1"/>
</dbReference>
<evidence type="ECO:0000256" key="17">
    <source>
        <dbReference type="ARBA" id="ARBA00049628"/>
    </source>
</evidence>
<evidence type="ECO:0000256" key="9">
    <source>
        <dbReference type="ARBA" id="ARBA00022842"/>
    </source>
</evidence>
<dbReference type="GO" id="GO:0003977">
    <property type="term" value="F:UDP-N-acetylglucosamine diphosphorylase activity"/>
    <property type="evidence" value="ECO:0007669"/>
    <property type="project" value="UniProtKB-UniRule"/>
</dbReference>
<dbReference type="SUPFAM" id="SSF51161">
    <property type="entry name" value="Trimeric LpxA-like enzymes"/>
    <property type="match status" value="1"/>
</dbReference>
<dbReference type="GO" id="GO:0008360">
    <property type="term" value="P:regulation of cell shape"/>
    <property type="evidence" value="ECO:0007669"/>
    <property type="project" value="UniProtKB-KW"/>
</dbReference>
<feature type="binding site" evidence="18">
    <location>
        <position position="362"/>
    </location>
    <ligand>
        <name>acetyl-CoA</name>
        <dbReference type="ChEBI" id="CHEBI:57288"/>
    </ligand>
</feature>
<comment type="cofactor">
    <cofactor evidence="18">
        <name>Mg(2+)</name>
        <dbReference type="ChEBI" id="CHEBI:18420"/>
    </cofactor>
    <text evidence="18">Binds 1 Mg(2+) ion per subunit.</text>
</comment>
<dbReference type="EC" id="2.3.1.157" evidence="18"/>
<feature type="region of interest" description="Linker" evidence="18">
    <location>
        <begin position="229"/>
        <end position="249"/>
    </location>
</feature>